<evidence type="ECO:0000313" key="13">
    <source>
        <dbReference type="Proteomes" id="UP000076761"/>
    </source>
</evidence>
<keyword evidence="7" id="KW-0624">Polysaccharide degradation</keyword>
<dbReference type="SUPFAM" id="SSF51445">
    <property type="entry name" value="(Trans)glycosidases"/>
    <property type="match status" value="1"/>
</dbReference>
<feature type="signal peptide" evidence="10">
    <location>
        <begin position="1"/>
        <end position="24"/>
    </location>
</feature>
<dbReference type="Proteomes" id="UP000076761">
    <property type="component" value="Unassembled WGS sequence"/>
</dbReference>
<comment type="catalytic activity">
    <reaction evidence="1">
        <text>Random endo-hydrolysis of N-acetyl-beta-D-glucosaminide (1-&gt;4)-beta-linkages in chitin and chitodextrins.</text>
        <dbReference type="EC" id="3.2.1.14"/>
    </reaction>
</comment>
<dbReference type="GO" id="GO:0000272">
    <property type="term" value="P:polysaccharide catabolic process"/>
    <property type="evidence" value="ECO:0007669"/>
    <property type="project" value="UniProtKB-KW"/>
</dbReference>
<evidence type="ECO:0000313" key="12">
    <source>
        <dbReference type="EMBL" id="KZT29059.1"/>
    </source>
</evidence>
<feature type="domain" description="GH18" evidence="11">
    <location>
        <begin position="41"/>
        <end position="323"/>
    </location>
</feature>
<evidence type="ECO:0000256" key="3">
    <source>
        <dbReference type="ARBA" id="ARBA00022801"/>
    </source>
</evidence>
<evidence type="ECO:0000256" key="7">
    <source>
        <dbReference type="ARBA" id="ARBA00023326"/>
    </source>
</evidence>
<dbReference type="OrthoDB" id="3012298at2759"/>
<evidence type="ECO:0000256" key="9">
    <source>
        <dbReference type="RuleBase" id="RU004453"/>
    </source>
</evidence>
<dbReference type="AlphaFoldDB" id="A0A165V2N0"/>
<keyword evidence="4" id="KW-0146">Chitin degradation</keyword>
<proteinExistence type="inferred from homology"/>
<evidence type="ECO:0000256" key="4">
    <source>
        <dbReference type="ARBA" id="ARBA00023024"/>
    </source>
</evidence>
<comment type="similarity">
    <text evidence="9">Belongs to the glycosyl hydrolase 18 family.</text>
</comment>
<keyword evidence="6 8" id="KW-0326">Glycosidase</keyword>
<evidence type="ECO:0000259" key="11">
    <source>
        <dbReference type="PROSITE" id="PS51910"/>
    </source>
</evidence>
<evidence type="ECO:0000256" key="5">
    <source>
        <dbReference type="ARBA" id="ARBA00023277"/>
    </source>
</evidence>
<dbReference type="Gene3D" id="3.20.20.80">
    <property type="entry name" value="Glycosidases"/>
    <property type="match status" value="1"/>
</dbReference>
<keyword evidence="10" id="KW-0732">Signal</keyword>
<dbReference type="PROSITE" id="PS01095">
    <property type="entry name" value="GH18_1"/>
    <property type="match status" value="1"/>
</dbReference>
<name>A0A165V2N0_9AGAM</name>
<dbReference type="CDD" id="cd00598">
    <property type="entry name" value="GH18_chitinase-like"/>
    <property type="match status" value="1"/>
</dbReference>
<evidence type="ECO:0000256" key="1">
    <source>
        <dbReference type="ARBA" id="ARBA00000822"/>
    </source>
</evidence>
<dbReference type="PANTHER" id="PTHR45708">
    <property type="entry name" value="ENDOCHITINASE"/>
    <property type="match status" value="1"/>
</dbReference>
<keyword evidence="5" id="KW-0119">Carbohydrate metabolism</keyword>
<dbReference type="EMBL" id="KV425555">
    <property type="protein sequence ID" value="KZT29059.1"/>
    <property type="molecule type" value="Genomic_DNA"/>
</dbReference>
<keyword evidence="3 8" id="KW-0378">Hydrolase</keyword>
<dbReference type="PANTHER" id="PTHR45708:SF49">
    <property type="entry name" value="ENDOCHITINASE"/>
    <property type="match status" value="1"/>
</dbReference>
<dbReference type="InterPro" id="IPR001579">
    <property type="entry name" value="Glyco_hydro_18_chit_AS"/>
</dbReference>
<dbReference type="InterPro" id="IPR017853">
    <property type="entry name" value="GH"/>
</dbReference>
<evidence type="ECO:0000256" key="2">
    <source>
        <dbReference type="ARBA" id="ARBA00012729"/>
    </source>
</evidence>
<reference evidence="12 13" key="1">
    <citation type="journal article" date="2016" name="Mol. Biol. Evol.">
        <title>Comparative Genomics of Early-Diverging Mushroom-Forming Fungi Provides Insights into the Origins of Lignocellulose Decay Capabilities.</title>
        <authorList>
            <person name="Nagy L.G."/>
            <person name="Riley R."/>
            <person name="Tritt A."/>
            <person name="Adam C."/>
            <person name="Daum C."/>
            <person name="Floudas D."/>
            <person name="Sun H."/>
            <person name="Yadav J.S."/>
            <person name="Pangilinan J."/>
            <person name="Larsson K.H."/>
            <person name="Matsuura K."/>
            <person name="Barry K."/>
            <person name="Labutti K."/>
            <person name="Kuo R."/>
            <person name="Ohm R.A."/>
            <person name="Bhattacharya S.S."/>
            <person name="Shirouzu T."/>
            <person name="Yoshinaga Y."/>
            <person name="Martin F.M."/>
            <person name="Grigoriev I.V."/>
            <person name="Hibbett D.S."/>
        </authorList>
    </citation>
    <scope>NUCLEOTIDE SEQUENCE [LARGE SCALE GENOMIC DNA]</scope>
    <source>
        <strain evidence="12 13">HHB14362 ss-1</strain>
    </source>
</reference>
<dbReference type="InParanoid" id="A0A165V2N0"/>
<dbReference type="Pfam" id="PF00704">
    <property type="entry name" value="Glyco_hydro_18"/>
    <property type="match status" value="1"/>
</dbReference>
<organism evidence="12 13">
    <name type="scientific">Neolentinus lepideus HHB14362 ss-1</name>
    <dbReference type="NCBI Taxonomy" id="1314782"/>
    <lineage>
        <taxon>Eukaryota</taxon>
        <taxon>Fungi</taxon>
        <taxon>Dikarya</taxon>
        <taxon>Basidiomycota</taxon>
        <taxon>Agaricomycotina</taxon>
        <taxon>Agaricomycetes</taxon>
        <taxon>Gloeophyllales</taxon>
        <taxon>Gloeophyllaceae</taxon>
        <taxon>Neolentinus</taxon>
    </lineage>
</organism>
<dbReference type="InterPro" id="IPR050542">
    <property type="entry name" value="Glycosyl_Hydrlase18_Chitinase"/>
</dbReference>
<evidence type="ECO:0000256" key="6">
    <source>
        <dbReference type="ARBA" id="ARBA00023295"/>
    </source>
</evidence>
<evidence type="ECO:0000256" key="8">
    <source>
        <dbReference type="RuleBase" id="RU000489"/>
    </source>
</evidence>
<protein>
    <recommendedName>
        <fullName evidence="2">chitinase</fullName>
        <ecNumber evidence="2">3.2.1.14</ecNumber>
    </recommendedName>
</protein>
<dbReference type="PROSITE" id="PS51910">
    <property type="entry name" value="GH18_2"/>
    <property type="match status" value="1"/>
</dbReference>
<keyword evidence="13" id="KW-1185">Reference proteome</keyword>
<dbReference type="GO" id="GO:0008843">
    <property type="term" value="F:endochitinase activity"/>
    <property type="evidence" value="ECO:0007669"/>
    <property type="project" value="UniProtKB-EC"/>
</dbReference>
<accession>A0A165V2N0</accession>
<dbReference type="EC" id="3.2.1.14" evidence="2"/>
<feature type="chain" id="PRO_5007867890" description="chitinase" evidence="10">
    <location>
        <begin position="25"/>
        <end position="323"/>
    </location>
</feature>
<sequence>MVSLTFARIAALLYGPLCITAVLSAPVQESRDVPLATPAAPHWVIYTDEWVPNENGAPNTTEVQGYNVFILSFLLASGPSDQASSWASLTATERSQIKSSYAAAGIRLIVSAFGATETPTSSGTDPVSAANTMAAWVKKYDVDGIDVDYEDFDAINKGDGSAEKWLIEFTKQLRSHLPSGRYIVTHAPVAPWFRNDNYYGGGAYLKVHTEVGSNIDWYNVQFYNQGTTEYTTCDSLINHSSSTYPGSAVLEIAASGVNMSKIVIGKPAKASGDANNGYIDPSLLAKCLVMAKKQGWDAGVMVWEFPDAAADWIKTVRSRAWPE</sequence>
<gene>
    <name evidence="12" type="ORF">NEOLEDRAFT_1056927</name>
</gene>
<dbReference type="InterPro" id="IPR001223">
    <property type="entry name" value="Glyco_hydro18_cat"/>
</dbReference>
<dbReference type="GO" id="GO:0006032">
    <property type="term" value="P:chitin catabolic process"/>
    <property type="evidence" value="ECO:0007669"/>
    <property type="project" value="UniProtKB-KW"/>
</dbReference>
<evidence type="ECO:0000256" key="10">
    <source>
        <dbReference type="SAM" id="SignalP"/>
    </source>
</evidence>